<evidence type="ECO:0000313" key="3">
    <source>
        <dbReference type="EMBL" id="KAL1880353.1"/>
    </source>
</evidence>
<name>A0ABR3XWG6_9EURO</name>
<keyword evidence="4" id="KW-1185">Reference proteome</keyword>
<evidence type="ECO:0000259" key="2">
    <source>
        <dbReference type="Pfam" id="PF10056"/>
    </source>
</evidence>
<feature type="compositionally biased region" description="Acidic residues" evidence="1">
    <location>
        <begin position="49"/>
        <end position="92"/>
    </location>
</feature>
<dbReference type="EMBL" id="JAVDPF010000009">
    <property type="protein sequence ID" value="KAL1880353.1"/>
    <property type="molecule type" value="Genomic_DNA"/>
</dbReference>
<feature type="domain" description="DUF2293" evidence="2">
    <location>
        <begin position="223"/>
        <end position="306"/>
    </location>
</feature>
<comment type="caution">
    <text evidence="3">The sequence shown here is derived from an EMBL/GenBank/DDBJ whole genome shotgun (WGS) entry which is preliminary data.</text>
</comment>
<gene>
    <name evidence="3" type="ORF">Plec18167_003757</name>
</gene>
<evidence type="ECO:0000313" key="4">
    <source>
        <dbReference type="Proteomes" id="UP001583193"/>
    </source>
</evidence>
<evidence type="ECO:0000256" key="1">
    <source>
        <dbReference type="SAM" id="MobiDB-lite"/>
    </source>
</evidence>
<dbReference type="InterPro" id="IPR018744">
    <property type="entry name" value="DUF2293"/>
</dbReference>
<feature type="region of interest" description="Disordered" evidence="1">
    <location>
        <begin position="305"/>
        <end position="339"/>
    </location>
</feature>
<accession>A0ABR3XWG6</accession>
<reference evidence="3 4" key="1">
    <citation type="journal article" date="2024" name="IMA Fungus">
        <title>IMA Genome - F19 : A genome assembly and annotation guide to empower mycologists, including annotated draft genome sequences of Ceratocystis pirilliformis, Diaporthe australafricana, Fusarium ophioides, Paecilomyces lecythidis, and Sporothrix stenoceras.</title>
        <authorList>
            <person name="Aylward J."/>
            <person name="Wilson A.M."/>
            <person name="Visagie C.M."/>
            <person name="Spraker J."/>
            <person name="Barnes I."/>
            <person name="Buitendag C."/>
            <person name="Ceriani C."/>
            <person name="Del Mar Angel L."/>
            <person name="du Plessis D."/>
            <person name="Fuchs T."/>
            <person name="Gasser K."/>
            <person name="Kramer D."/>
            <person name="Li W."/>
            <person name="Munsamy K."/>
            <person name="Piso A."/>
            <person name="Price J.L."/>
            <person name="Sonnekus B."/>
            <person name="Thomas C."/>
            <person name="van der Nest A."/>
            <person name="van Dijk A."/>
            <person name="van Heerden A."/>
            <person name="van Vuuren N."/>
            <person name="Yilmaz N."/>
            <person name="Duong T.A."/>
            <person name="van der Merwe N.A."/>
            <person name="Wingfield M.J."/>
            <person name="Wingfield B.D."/>
        </authorList>
    </citation>
    <scope>NUCLEOTIDE SEQUENCE [LARGE SCALE GENOMIC DNA]</scope>
    <source>
        <strain evidence="3 4">CMW 18167</strain>
    </source>
</reference>
<feature type="compositionally biased region" description="Basic and acidic residues" evidence="1">
    <location>
        <begin position="19"/>
        <end position="38"/>
    </location>
</feature>
<organism evidence="3 4">
    <name type="scientific">Paecilomyces lecythidis</name>
    <dbReference type="NCBI Taxonomy" id="3004212"/>
    <lineage>
        <taxon>Eukaryota</taxon>
        <taxon>Fungi</taxon>
        <taxon>Dikarya</taxon>
        <taxon>Ascomycota</taxon>
        <taxon>Pezizomycotina</taxon>
        <taxon>Eurotiomycetes</taxon>
        <taxon>Eurotiomycetidae</taxon>
        <taxon>Eurotiales</taxon>
        <taxon>Thermoascaceae</taxon>
        <taxon>Paecilomyces</taxon>
    </lineage>
</organism>
<dbReference type="Pfam" id="PF10056">
    <property type="entry name" value="DUF2293"/>
    <property type="match status" value="1"/>
</dbReference>
<dbReference type="Proteomes" id="UP001583193">
    <property type="component" value="Unassembled WGS sequence"/>
</dbReference>
<protein>
    <recommendedName>
        <fullName evidence="2">DUF2293 domain-containing protein</fullName>
    </recommendedName>
</protein>
<dbReference type="PANTHER" id="PTHR38113:SF2">
    <property type="entry name" value="DUF2293 DOMAIN-CONTAINING PROTEIN"/>
    <property type="match status" value="1"/>
</dbReference>
<proteinExistence type="predicted"/>
<sequence>MSTRRMTQNINKSTSTLERNTKRVAELENQRELDDTEKSTLVTLFGPDYMEDIDDLEDEKDEDEEYFSQYEDEDEEDENEEEDYDDDYDEMEICSQSQSPSPPPKPQAQAPSREISQGKRPKIPISTDPLEKTCVEKDPLPAGYIFVRRGDVYITRHCRSKTKDSKRIVYLVYDSKGKRTLGIRVPKEIYHSVCSDATETASSRADAVKVRDERDLTRSRKLLLAQFPKMPPSTLDKVLQHAFLKGSGRVGRSTKRSDERKAELAIEAHIRHLHTPYEKLLEEGMDREKAREKVWDAVQEVKAAWGGQRRDGPLPSKRMKRKRRVRSSGRKATKKAKKK</sequence>
<feature type="compositionally biased region" description="Basic residues" evidence="1">
    <location>
        <begin position="317"/>
        <end position="339"/>
    </location>
</feature>
<dbReference type="PANTHER" id="PTHR38113">
    <property type="match status" value="1"/>
</dbReference>
<feature type="region of interest" description="Disordered" evidence="1">
    <location>
        <begin position="1"/>
        <end position="127"/>
    </location>
</feature>
<feature type="compositionally biased region" description="Polar residues" evidence="1">
    <location>
        <begin position="1"/>
        <end position="18"/>
    </location>
</feature>